<sequence length="173" mass="19376">MKILLIDGYTPHPEAKGQLTHALVATSQQVLGARHQLKTTTMTGYDVAQETEKWQWAELIILHFPVYWYALPWGLKRYLDDVLARDRFYATDALGRSTPLMTHKHFTYVTTLAATQQDLAWGPGIAQLLSPLNASLAFCGVTPAPQVAAHIIYDVYRTQPDLSQWGATLTPLL</sequence>
<dbReference type="GO" id="GO:0016491">
    <property type="term" value="F:oxidoreductase activity"/>
    <property type="evidence" value="ECO:0007669"/>
    <property type="project" value="UniProtKB-KW"/>
</dbReference>
<dbReference type="InterPro" id="IPR003680">
    <property type="entry name" value="Flavodoxin_fold"/>
</dbReference>
<dbReference type="Pfam" id="PF02525">
    <property type="entry name" value="Flavodoxin_2"/>
    <property type="match status" value="1"/>
</dbReference>
<evidence type="ECO:0000256" key="2">
    <source>
        <dbReference type="ARBA" id="ARBA00022630"/>
    </source>
</evidence>
<keyword evidence="2" id="KW-0285">Flavoprotein</keyword>
<evidence type="ECO:0000313" key="6">
    <source>
        <dbReference type="EMBL" id="MFD1483663.1"/>
    </source>
</evidence>
<name>A0ABW4E2Y2_9LACO</name>
<dbReference type="PANTHER" id="PTHR46305:SF3">
    <property type="entry name" value="NADPH:QUINONE OXIDOREDUCTASE MDAB"/>
    <property type="match status" value="1"/>
</dbReference>
<protein>
    <submittedName>
        <fullName evidence="6">NAD(P)H-dependent oxidoreductase</fullName>
        <ecNumber evidence="6">1.-.-.-</ecNumber>
    </submittedName>
</protein>
<dbReference type="SUPFAM" id="SSF52218">
    <property type="entry name" value="Flavoproteins"/>
    <property type="match status" value="1"/>
</dbReference>
<keyword evidence="6" id="KW-0560">Oxidoreductase</keyword>
<dbReference type="InterPro" id="IPR052397">
    <property type="entry name" value="NADPH-QR_MdaB"/>
</dbReference>
<keyword evidence="3" id="KW-0274">FAD</keyword>
<dbReference type="RefSeq" id="WP_125750188.1">
    <property type="nucleotide sequence ID" value="NZ_JBHTON010000001.1"/>
</dbReference>
<dbReference type="EMBL" id="JBHTON010000001">
    <property type="protein sequence ID" value="MFD1483663.1"/>
    <property type="molecule type" value="Genomic_DNA"/>
</dbReference>
<evidence type="ECO:0000256" key="3">
    <source>
        <dbReference type="ARBA" id="ARBA00022827"/>
    </source>
</evidence>
<evidence type="ECO:0000259" key="5">
    <source>
        <dbReference type="Pfam" id="PF02525"/>
    </source>
</evidence>
<evidence type="ECO:0000313" key="7">
    <source>
        <dbReference type="Proteomes" id="UP001597252"/>
    </source>
</evidence>
<evidence type="ECO:0000256" key="4">
    <source>
        <dbReference type="ARBA" id="ARBA00037981"/>
    </source>
</evidence>
<comment type="similarity">
    <text evidence="4">Belongs to the oxidoreductase MdaB family.</text>
</comment>
<comment type="cofactor">
    <cofactor evidence="1">
        <name>FAD</name>
        <dbReference type="ChEBI" id="CHEBI:57692"/>
    </cofactor>
</comment>
<dbReference type="InterPro" id="IPR029039">
    <property type="entry name" value="Flavoprotein-like_sf"/>
</dbReference>
<accession>A0ABW4E2Y2</accession>
<dbReference type="Gene3D" id="3.40.50.360">
    <property type="match status" value="1"/>
</dbReference>
<organism evidence="6 7">
    <name type="scientific">Lacticaseibacillus baoqingensis</name>
    <dbReference type="NCBI Taxonomy" id="2486013"/>
    <lineage>
        <taxon>Bacteria</taxon>
        <taxon>Bacillati</taxon>
        <taxon>Bacillota</taxon>
        <taxon>Bacilli</taxon>
        <taxon>Lactobacillales</taxon>
        <taxon>Lactobacillaceae</taxon>
        <taxon>Lacticaseibacillus</taxon>
    </lineage>
</organism>
<evidence type="ECO:0000256" key="1">
    <source>
        <dbReference type="ARBA" id="ARBA00001974"/>
    </source>
</evidence>
<dbReference type="Proteomes" id="UP001597252">
    <property type="component" value="Unassembled WGS sequence"/>
</dbReference>
<comment type="caution">
    <text evidence="6">The sequence shown here is derived from an EMBL/GenBank/DDBJ whole genome shotgun (WGS) entry which is preliminary data.</text>
</comment>
<reference evidence="7" key="1">
    <citation type="journal article" date="2019" name="Int. J. Syst. Evol. Microbiol.">
        <title>The Global Catalogue of Microorganisms (GCM) 10K type strain sequencing project: providing services to taxonomists for standard genome sequencing and annotation.</title>
        <authorList>
            <consortium name="The Broad Institute Genomics Platform"/>
            <consortium name="The Broad Institute Genome Sequencing Center for Infectious Disease"/>
            <person name="Wu L."/>
            <person name="Ma J."/>
        </authorList>
    </citation>
    <scope>NUCLEOTIDE SEQUENCE [LARGE SCALE GENOMIC DNA]</scope>
    <source>
        <strain evidence="7">CCM 8903</strain>
    </source>
</reference>
<gene>
    <name evidence="6" type="ORF">ACFQ5J_00165</name>
</gene>
<proteinExistence type="inferred from homology"/>
<keyword evidence="7" id="KW-1185">Reference proteome</keyword>
<dbReference type="PANTHER" id="PTHR46305">
    <property type="match status" value="1"/>
</dbReference>
<feature type="domain" description="Flavodoxin-like fold" evidence="5">
    <location>
        <begin position="1"/>
        <end position="153"/>
    </location>
</feature>
<dbReference type="EC" id="1.-.-.-" evidence="6"/>